<dbReference type="PROSITE" id="PS51318">
    <property type="entry name" value="TAT"/>
    <property type="match status" value="1"/>
</dbReference>
<keyword evidence="4" id="KW-1185">Reference proteome</keyword>
<dbReference type="Proteomes" id="UP000567246">
    <property type="component" value="Unassembled WGS sequence"/>
</dbReference>
<evidence type="ECO:0000256" key="2">
    <source>
        <dbReference type="SAM" id="SignalP"/>
    </source>
</evidence>
<evidence type="ECO:0000313" key="4">
    <source>
        <dbReference type="Proteomes" id="UP000567246"/>
    </source>
</evidence>
<feature type="region of interest" description="Disordered" evidence="1">
    <location>
        <begin position="152"/>
        <end position="183"/>
    </location>
</feature>
<evidence type="ECO:0000256" key="1">
    <source>
        <dbReference type="SAM" id="MobiDB-lite"/>
    </source>
</evidence>
<reference evidence="3 4" key="1">
    <citation type="submission" date="2020-08" db="EMBL/GenBank/DDBJ databases">
        <title>Sequencing the genomes of 1000 actinobacteria strains.</title>
        <authorList>
            <person name="Klenk H.-P."/>
        </authorList>
    </citation>
    <scope>NUCLEOTIDE SEQUENCE [LARGE SCALE GENOMIC DNA]</scope>
    <source>
        <strain evidence="3 4">DSM 17945</strain>
    </source>
</reference>
<organism evidence="3 4">
    <name type="scientific">Micrococcus endophyticus</name>
    <dbReference type="NCBI Taxonomy" id="455343"/>
    <lineage>
        <taxon>Bacteria</taxon>
        <taxon>Bacillati</taxon>
        <taxon>Actinomycetota</taxon>
        <taxon>Actinomycetes</taxon>
        <taxon>Micrococcales</taxon>
        <taxon>Micrococcaceae</taxon>
        <taxon>Micrococcus</taxon>
    </lineage>
</organism>
<proteinExistence type="predicted"/>
<dbReference type="EMBL" id="JACHMW010000001">
    <property type="protein sequence ID" value="MBB5848995.1"/>
    <property type="molecule type" value="Genomic_DNA"/>
</dbReference>
<evidence type="ECO:0008006" key="5">
    <source>
        <dbReference type="Google" id="ProtNLM"/>
    </source>
</evidence>
<dbReference type="AlphaFoldDB" id="A0A7W9JJB3"/>
<dbReference type="InterPro" id="IPR006311">
    <property type="entry name" value="TAT_signal"/>
</dbReference>
<accession>A0A7W9JJB3</accession>
<dbReference type="RefSeq" id="WP_158493469.1">
    <property type="nucleotide sequence ID" value="NZ_BAABAG010000013.1"/>
</dbReference>
<name>A0A7W9JJB3_9MICC</name>
<evidence type="ECO:0000313" key="3">
    <source>
        <dbReference type="EMBL" id="MBB5848995.1"/>
    </source>
</evidence>
<feature type="signal peptide" evidence="2">
    <location>
        <begin position="1"/>
        <end position="30"/>
    </location>
</feature>
<sequence length="183" mass="19149">MKNASRPARRHLAAGALAAVALLGATGCSAVSPIATAIEYDASDGINGEEKDFLSYRNLALVGDGDSGPARLIGTLENLSDQAQTYTFQAEGGGSATVQVPAGETFKLEDDANQTVLERQDAWVGELLPVTVSGNGGQTELEVPLLGATQDHYRDLLPEGVSPSDEELGSHLDEETHDYGGEH</sequence>
<keyword evidence="2" id="KW-0732">Signal</keyword>
<protein>
    <recommendedName>
        <fullName evidence="5">DNA modification methylase</fullName>
    </recommendedName>
</protein>
<gene>
    <name evidence="3" type="ORF">HDA33_001559</name>
</gene>
<dbReference type="PROSITE" id="PS51257">
    <property type="entry name" value="PROKAR_LIPOPROTEIN"/>
    <property type="match status" value="1"/>
</dbReference>
<feature type="chain" id="PRO_5031062716" description="DNA modification methylase" evidence="2">
    <location>
        <begin position="31"/>
        <end position="183"/>
    </location>
</feature>
<comment type="caution">
    <text evidence="3">The sequence shown here is derived from an EMBL/GenBank/DDBJ whole genome shotgun (WGS) entry which is preliminary data.</text>
</comment>
<feature type="compositionally biased region" description="Basic and acidic residues" evidence="1">
    <location>
        <begin position="168"/>
        <end position="183"/>
    </location>
</feature>